<organism evidence="2 3">
    <name type="scientific">Kalanchoe fedtschenkoi</name>
    <name type="common">Lavender scallops</name>
    <name type="synonym">South American air plant</name>
    <dbReference type="NCBI Taxonomy" id="63787"/>
    <lineage>
        <taxon>Eukaryota</taxon>
        <taxon>Viridiplantae</taxon>
        <taxon>Streptophyta</taxon>
        <taxon>Embryophyta</taxon>
        <taxon>Tracheophyta</taxon>
        <taxon>Spermatophyta</taxon>
        <taxon>Magnoliopsida</taxon>
        <taxon>eudicotyledons</taxon>
        <taxon>Gunneridae</taxon>
        <taxon>Pentapetalae</taxon>
        <taxon>Saxifragales</taxon>
        <taxon>Crassulaceae</taxon>
        <taxon>Kalanchoe</taxon>
    </lineage>
</organism>
<dbReference type="Proteomes" id="UP000594263">
    <property type="component" value="Unplaced"/>
</dbReference>
<dbReference type="PANTHER" id="PTHR33095:SF127">
    <property type="entry name" value="OS05G0578100 PROTEIN"/>
    <property type="match status" value="1"/>
</dbReference>
<dbReference type="EnsemblPlants" id="Kaladp0006s0017.1.v1.1">
    <property type="protein sequence ID" value="Kaladp0006s0017.1.v1.1.CDS.1"/>
    <property type="gene ID" value="Kaladp0006s0017.v1.1"/>
</dbReference>
<dbReference type="OMA" id="AMSAFEF"/>
<reference evidence="2" key="1">
    <citation type="submission" date="2021-01" db="UniProtKB">
        <authorList>
            <consortium name="EnsemblPlants"/>
        </authorList>
    </citation>
    <scope>IDENTIFICATION</scope>
</reference>
<name>A0A7N0RCH1_KALFE</name>
<dbReference type="PANTHER" id="PTHR33095">
    <property type="entry name" value="OS07G0619500 PROTEIN"/>
    <property type="match status" value="1"/>
</dbReference>
<sequence length="178" mass="20230">MWAEKPPISTYRSPDLNACSGDRWPRNHRRWREDAKEVCDGENRQDDDDDEAMSAFEFSFDCAEAVSSPVSADRIFHNGKIKPIYSVEDQRPAPGSGRKPLRRLFMEETQTYSSPSMLSVASLESVPADSYCVWQPKLMRNKKKPPSVRWKLKDLLLTRNSSNDGASEQAATKCLTLN</sequence>
<protein>
    <submittedName>
        <fullName evidence="2">Uncharacterized protein</fullName>
    </submittedName>
</protein>
<keyword evidence="3" id="KW-1185">Reference proteome</keyword>
<evidence type="ECO:0000313" key="3">
    <source>
        <dbReference type="Proteomes" id="UP000594263"/>
    </source>
</evidence>
<evidence type="ECO:0000313" key="2">
    <source>
        <dbReference type="EnsemblPlants" id="Kaladp0006s0017.1.v1.1.CDS.1"/>
    </source>
</evidence>
<dbReference type="Pfam" id="PF07816">
    <property type="entry name" value="DUF1645"/>
    <property type="match status" value="1"/>
</dbReference>
<dbReference type="AlphaFoldDB" id="A0A7N0RCH1"/>
<feature type="region of interest" description="Disordered" evidence="1">
    <location>
        <begin position="1"/>
        <end position="24"/>
    </location>
</feature>
<evidence type="ECO:0000256" key="1">
    <source>
        <dbReference type="SAM" id="MobiDB-lite"/>
    </source>
</evidence>
<proteinExistence type="predicted"/>
<accession>A0A7N0RCH1</accession>
<dbReference type="InterPro" id="IPR012442">
    <property type="entry name" value="DUF1645_plant"/>
</dbReference>
<dbReference type="Gramene" id="Kaladp0006s0017.1.v1.1">
    <property type="protein sequence ID" value="Kaladp0006s0017.1.v1.1.CDS.1"/>
    <property type="gene ID" value="Kaladp0006s0017.v1.1"/>
</dbReference>